<dbReference type="EMBL" id="AP008231">
    <property type="protein sequence ID" value="BAD80701.1"/>
    <property type="molecule type" value="Genomic_DNA"/>
</dbReference>
<evidence type="ECO:0000313" key="3">
    <source>
        <dbReference type="EMBL" id="BAD80701.1"/>
    </source>
</evidence>
<dbReference type="AlphaFoldDB" id="A0A0H3K9P8"/>
<dbReference type="InterPro" id="IPR048876">
    <property type="entry name" value="BipA_C"/>
</dbReference>
<dbReference type="InterPro" id="IPR035647">
    <property type="entry name" value="EFG_III/V"/>
</dbReference>
<dbReference type="InterPro" id="IPR042116">
    <property type="entry name" value="TypA/BipA_C"/>
</dbReference>
<dbReference type="Pfam" id="PF21018">
    <property type="entry name" value="BipA_C"/>
    <property type="match status" value="1"/>
</dbReference>
<name>A0A0H3K9P8_SYNP6</name>
<dbReference type="Gene3D" id="3.30.70.240">
    <property type="match status" value="1"/>
</dbReference>
<proteinExistence type="predicted"/>
<dbReference type="eggNOG" id="COG1217">
    <property type="taxonomic scope" value="Bacteria"/>
</dbReference>
<sequence>MRREGYEFQVSQPQVIFREVNGQPGEPFETLVMDVPDDAVGSVIERLGTRKAEMQNMEAVGNGRTILEFVIPARGLIGFRGDFIRLTRGEGIMNHSFLEYRPFCGDLEMRRNGVLIAFEEGTATFYALKNAEDRDAFFIEPGTKVYKGMIVGEHNRPQDLELNVCKTKALTNHRSATGDELVQLQTPIQMTLERALEYIGSDELLEVTPESIRLRKLLAKKLAKR</sequence>
<evidence type="ECO:0000259" key="1">
    <source>
        <dbReference type="Pfam" id="PF00679"/>
    </source>
</evidence>
<gene>
    <name evidence="3" type="primary">typA</name>
    <name evidence="3" type="ordered locus">syc2511_d</name>
</gene>
<feature type="domain" description="TypA/BipA C-terminal" evidence="2">
    <location>
        <begin position="112"/>
        <end position="219"/>
    </location>
</feature>
<dbReference type="Proteomes" id="UP000001175">
    <property type="component" value="Chromosome"/>
</dbReference>
<dbReference type="Pfam" id="PF00679">
    <property type="entry name" value="EFG_C"/>
    <property type="match status" value="1"/>
</dbReference>
<evidence type="ECO:0000259" key="2">
    <source>
        <dbReference type="Pfam" id="PF21018"/>
    </source>
</evidence>
<organism evidence="3 4">
    <name type="scientific">Synechococcus sp. (strain ATCC 27144 / PCC 6301 / SAUG 1402/1)</name>
    <name type="common">Anacystis nidulans</name>
    <dbReference type="NCBI Taxonomy" id="269084"/>
    <lineage>
        <taxon>Bacteria</taxon>
        <taxon>Bacillati</taxon>
        <taxon>Cyanobacteriota</taxon>
        <taxon>Cyanophyceae</taxon>
        <taxon>Synechococcales</taxon>
        <taxon>Synechococcaceae</taxon>
        <taxon>Synechococcus</taxon>
    </lineage>
</organism>
<evidence type="ECO:0000313" key="4">
    <source>
        <dbReference type="Proteomes" id="UP000001175"/>
    </source>
</evidence>
<dbReference type="KEGG" id="syc:syc2511_d"/>
<dbReference type="FunFam" id="3.30.70.240:FF:000002">
    <property type="entry name" value="GTP-binding protein TypA"/>
    <property type="match status" value="1"/>
</dbReference>
<dbReference type="Gene3D" id="2.40.50.250">
    <property type="entry name" value="bipa protein"/>
    <property type="match status" value="1"/>
</dbReference>
<dbReference type="SUPFAM" id="SSF54980">
    <property type="entry name" value="EF-G C-terminal domain-like"/>
    <property type="match status" value="1"/>
</dbReference>
<feature type="domain" description="Elongation factor EFG" evidence="1">
    <location>
        <begin position="26"/>
        <end position="107"/>
    </location>
</feature>
<dbReference type="CDD" id="cd03710">
    <property type="entry name" value="BipA_TypA_C"/>
    <property type="match status" value="1"/>
</dbReference>
<accession>A0A0H3K9P8</accession>
<protein>
    <submittedName>
        <fullName evidence="3">C-terminus of GTP-binding protein TypA homolog</fullName>
    </submittedName>
</protein>
<dbReference type="InterPro" id="IPR000640">
    <property type="entry name" value="EFG_V-like"/>
</dbReference>
<dbReference type="FunFam" id="2.40.50.250:FF:000001">
    <property type="entry name" value="GTP-binding protein TypA"/>
    <property type="match status" value="1"/>
</dbReference>
<reference evidence="3 4" key="1">
    <citation type="journal article" date="2007" name="Photosyn. Res.">
        <title>Complete nucleotide sequence of the freshwater unicellular cyanobacterium Synechococcus elongatus PCC 6301 chromosome: gene content and organization.</title>
        <authorList>
            <person name="Sugita C."/>
            <person name="Ogata K."/>
            <person name="Shikata M."/>
            <person name="Jikuya H."/>
            <person name="Takano J."/>
            <person name="Furumichi M."/>
            <person name="Kanehisa M."/>
            <person name="Omata T."/>
            <person name="Sugiura M."/>
            <person name="Sugita M."/>
        </authorList>
    </citation>
    <scope>NUCLEOTIDE SEQUENCE [LARGE SCALE GENOMIC DNA]</scope>
    <source>
        <strain evidence="4">ATCC 27144 / PCC 6301 / SAUG 1402/1</strain>
    </source>
</reference>
<dbReference type="InterPro" id="IPR035651">
    <property type="entry name" value="BipA_V"/>
</dbReference>